<gene>
    <name evidence="11" type="ORF">SAMN05444123_101269</name>
</gene>
<proteinExistence type="predicted"/>
<organism evidence="11 12">
    <name type="scientific">Rhodopseudomonas pseudopalustris</name>
    <dbReference type="NCBI Taxonomy" id="1513892"/>
    <lineage>
        <taxon>Bacteria</taxon>
        <taxon>Pseudomonadati</taxon>
        <taxon>Pseudomonadota</taxon>
        <taxon>Alphaproteobacteria</taxon>
        <taxon>Hyphomicrobiales</taxon>
        <taxon>Nitrobacteraceae</taxon>
        <taxon>Rhodopseudomonas</taxon>
    </lineage>
</organism>
<evidence type="ECO:0000256" key="2">
    <source>
        <dbReference type="ARBA" id="ARBA00015195"/>
    </source>
</evidence>
<keyword evidence="3" id="KW-0963">Cytoplasm</keyword>
<evidence type="ECO:0000256" key="3">
    <source>
        <dbReference type="ARBA" id="ARBA00022490"/>
    </source>
</evidence>
<keyword evidence="4 11" id="KW-0132">Cell division</keyword>
<comment type="subunit">
    <text evidence="8">Homodimer. Interacts with FtsZ.</text>
</comment>
<keyword evidence="6" id="KW-0131">Cell cycle</keyword>
<dbReference type="GO" id="GO:0000921">
    <property type="term" value="P:septin ring assembly"/>
    <property type="evidence" value="ECO:0007669"/>
    <property type="project" value="TreeGrafter"/>
</dbReference>
<evidence type="ECO:0000313" key="11">
    <source>
        <dbReference type="EMBL" id="SEO09871.1"/>
    </source>
</evidence>
<dbReference type="GO" id="GO:0000917">
    <property type="term" value="P:division septum assembly"/>
    <property type="evidence" value="ECO:0007669"/>
    <property type="project" value="UniProtKB-KW"/>
</dbReference>
<dbReference type="AlphaFoldDB" id="A0A1H8LXQ4"/>
<evidence type="ECO:0000256" key="6">
    <source>
        <dbReference type="ARBA" id="ARBA00023306"/>
    </source>
</evidence>
<feature type="coiled-coil region" evidence="10">
    <location>
        <begin position="72"/>
        <end position="99"/>
    </location>
</feature>
<accession>A0A1H8LXQ4</accession>
<evidence type="ECO:0000256" key="8">
    <source>
        <dbReference type="ARBA" id="ARBA00026068"/>
    </source>
</evidence>
<evidence type="ECO:0000256" key="10">
    <source>
        <dbReference type="SAM" id="Coils"/>
    </source>
</evidence>
<dbReference type="Pfam" id="PF05164">
    <property type="entry name" value="ZapA"/>
    <property type="match status" value="1"/>
</dbReference>
<keyword evidence="12" id="KW-1185">Reference proteome</keyword>
<dbReference type="OrthoDB" id="9797575at2"/>
<evidence type="ECO:0000256" key="7">
    <source>
        <dbReference type="ARBA" id="ARBA00024910"/>
    </source>
</evidence>
<keyword evidence="5" id="KW-0717">Septation</keyword>
<evidence type="ECO:0000313" key="12">
    <source>
        <dbReference type="Proteomes" id="UP000199615"/>
    </source>
</evidence>
<dbReference type="GO" id="GO:0030428">
    <property type="term" value="C:cell septum"/>
    <property type="evidence" value="ECO:0007669"/>
    <property type="project" value="TreeGrafter"/>
</dbReference>
<dbReference type="RefSeq" id="WP_011504688.1">
    <property type="nucleotide sequence ID" value="NZ_FODT01000001.1"/>
</dbReference>
<dbReference type="PANTHER" id="PTHR34981">
    <property type="entry name" value="CELL DIVISION PROTEIN ZAPA"/>
    <property type="match status" value="1"/>
</dbReference>
<sequence>MNPKDAAASANHVSVTINGRQYRMACEPGQEPQLLGLADNLESRIQSLRGRFGEIGDARLTVMAALMMADELLDAHSRLAALQQEVDTLRDDRSQSIDRTVTTNRAVAAALNSAAERIERTTQVLNRTIGGGIAIG</sequence>
<protein>
    <recommendedName>
        <fullName evidence="2">Cell division protein ZapA</fullName>
    </recommendedName>
    <alternativeName>
        <fullName evidence="9">Z ring-associated protein ZapA</fullName>
    </alternativeName>
</protein>
<dbReference type="SUPFAM" id="SSF102829">
    <property type="entry name" value="Cell division protein ZapA-like"/>
    <property type="match status" value="1"/>
</dbReference>
<dbReference type="Proteomes" id="UP000199615">
    <property type="component" value="Unassembled WGS sequence"/>
</dbReference>
<reference evidence="12" key="1">
    <citation type="submission" date="2016-10" db="EMBL/GenBank/DDBJ databases">
        <authorList>
            <person name="Varghese N."/>
            <person name="Submissions S."/>
        </authorList>
    </citation>
    <scope>NUCLEOTIDE SEQUENCE [LARGE SCALE GENOMIC DNA]</scope>
    <source>
        <strain evidence="12">DSM 123</strain>
    </source>
</reference>
<dbReference type="InterPro" id="IPR007838">
    <property type="entry name" value="Cell_div_ZapA-like"/>
</dbReference>
<dbReference type="Gene3D" id="3.30.160.880">
    <property type="entry name" value="Cell division protein ZapA protomer, N-terminal domain"/>
    <property type="match status" value="1"/>
</dbReference>
<comment type="subcellular location">
    <subcellularLocation>
        <location evidence="1">Cytoplasm</location>
    </subcellularLocation>
</comment>
<dbReference type="EMBL" id="FODT01000001">
    <property type="protein sequence ID" value="SEO09871.1"/>
    <property type="molecule type" value="Genomic_DNA"/>
</dbReference>
<dbReference type="PANTHER" id="PTHR34981:SF1">
    <property type="entry name" value="CELL DIVISION PROTEIN ZAPA"/>
    <property type="match status" value="1"/>
</dbReference>
<evidence type="ECO:0000256" key="1">
    <source>
        <dbReference type="ARBA" id="ARBA00004496"/>
    </source>
</evidence>
<dbReference type="InterPro" id="IPR042233">
    <property type="entry name" value="Cell_div_ZapA_N"/>
</dbReference>
<comment type="function">
    <text evidence="7">Activator of cell division through the inhibition of FtsZ GTPase activity, therefore promoting FtsZ assembly into bundles of protofilaments necessary for the formation of the division Z ring. It is recruited early at mid-cell but it is not essential for cell division.</text>
</comment>
<keyword evidence="10" id="KW-0175">Coiled coil</keyword>
<name>A0A1H8LXQ4_9BRAD</name>
<dbReference type="GO" id="GO:0043093">
    <property type="term" value="P:FtsZ-dependent cytokinesis"/>
    <property type="evidence" value="ECO:0007669"/>
    <property type="project" value="TreeGrafter"/>
</dbReference>
<dbReference type="GO" id="GO:0005829">
    <property type="term" value="C:cytosol"/>
    <property type="evidence" value="ECO:0007669"/>
    <property type="project" value="TreeGrafter"/>
</dbReference>
<dbReference type="GO" id="GO:0032153">
    <property type="term" value="C:cell division site"/>
    <property type="evidence" value="ECO:0007669"/>
    <property type="project" value="TreeGrafter"/>
</dbReference>
<evidence type="ECO:0000256" key="9">
    <source>
        <dbReference type="ARBA" id="ARBA00033158"/>
    </source>
</evidence>
<evidence type="ECO:0000256" key="5">
    <source>
        <dbReference type="ARBA" id="ARBA00023210"/>
    </source>
</evidence>
<dbReference type="InterPro" id="IPR036192">
    <property type="entry name" value="Cell_div_ZapA-like_sf"/>
</dbReference>
<evidence type="ECO:0000256" key="4">
    <source>
        <dbReference type="ARBA" id="ARBA00022618"/>
    </source>
</evidence>